<dbReference type="CDD" id="cd00342">
    <property type="entry name" value="gram_neg_porins"/>
    <property type="match status" value="1"/>
</dbReference>
<evidence type="ECO:0000256" key="6">
    <source>
        <dbReference type="ARBA" id="ARBA00022729"/>
    </source>
</evidence>
<dbReference type="InterPro" id="IPR002299">
    <property type="entry name" value="Porin_Neis"/>
</dbReference>
<evidence type="ECO:0000256" key="1">
    <source>
        <dbReference type="ARBA" id="ARBA00004571"/>
    </source>
</evidence>
<evidence type="ECO:0000256" key="3">
    <source>
        <dbReference type="ARBA" id="ARBA00022448"/>
    </source>
</evidence>
<keyword evidence="8" id="KW-0626">Porin</keyword>
<organism evidence="12 13">
    <name type="scientific">Paraburkholderia caffeinitolerans</name>
    <dbReference type="NCBI Taxonomy" id="1723730"/>
    <lineage>
        <taxon>Bacteria</taxon>
        <taxon>Pseudomonadati</taxon>
        <taxon>Pseudomonadota</taxon>
        <taxon>Betaproteobacteria</taxon>
        <taxon>Burkholderiales</taxon>
        <taxon>Burkholderiaceae</taxon>
        <taxon>Paraburkholderia</taxon>
    </lineage>
</organism>
<keyword evidence="10" id="KW-0998">Cell outer membrane</keyword>
<dbReference type="AlphaFoldDB" id="A0A6J5FJQ4"/>
<evidence type="ECO:0000256" key="7">
    <source>
        <dbReference type="ARBA" id="ARBA00023065"/>
    </source>
</evidence>
<dbReference type="GO" id="GO:0034220">
    <property type="term" value="P:monoatomic ion transmembrane transport"/>
    <property type="evidence" value="ECO:0007669"/>
    <property type="project" value="InterPro"/>
</dbReference>
<name>A0A6J5FJQ4_9BURK</name>
<feature type="domain" description="Porin" evidence="11">
    <location>
        <begin position="18"/>
        <end position="351"/>
    </location>
</feature>
<dbReference type="PANTHER" id="PTHR34501">
    <property type="entry name" value="PROTEIN YDDL-RELATED"/>
    <property type="match status" value="1"/>
</dbReference>
<keyword evidence="3" id="KW-0813">Transport</keyword>
<dbReference type="SUPFAM" id="SSF56935">
    <property type="entry name" value="Porins"/>
    <property type="match status" value="1"/>
</dbReference>
<accession>A0A6J5FJQ4</accession>
<dbReference type="InterPro" id="IPR050298">
    <property type="entry name" value="Gram-neg_bact_OMP"/>
</dbReference>
<evidence type="ECO:0000256" key="8">
    <source>
        <dbReference type="ARBA" id="ARBA00023114"/>
    </source>
</evidence>
<evidence type="ECO:0000256" key="2">
    <source>
        <dbReference type="ARBA" id="ARBA00011233"/>
    </source>
</evidence>
<keyword evidence="7" id="KW-0406">Ion transport</keyword>
<dbReference type="EMBL" id="CADIKL010000005">
    <property type="protein sequence ID" value="CAB3781723.1"/>
    <property type="molecule type" value="Genomic_DNA"/>
</dbReference>
<dbReference type="InterPro" id="IPR033900">
    <property type="entry name" value="Gram_neg_porin_domain"/>
</dbReference>
<dbReference type="Gene3D" id="2.40.160.10">
    <property type="entry name" value="Porin"/>
    <property type="match status" value="1"/>
</dbReference>
<evidence type="ECO:0000256" key="10">
    <source>
        <dbReference type="ARBA" id="ARBA00023237"/>
    </source>
</evidence>
<dbReference type="InterPro" id="IPR023614">
    <property type="entry name" value="Porin_dom_sf"/>
</dbReference>
<protein>
    <submittedName>
        <fullName evidence="12">Outer membrane porin protein</fullName>
    </submittedName>
</protein>
<dbReference type="RefSeq" id="WP_115783759.1">
    <property type="nucleotide sequence ID" value="NZ_CADIKL010000005.1"/>
</dbReference>
<keyword evidence="6" id="KW-0732">Signal</keyword>
<dbReference type="PANTHER" id="PTHR34501:SF9">
    <property type="entry name" value="MAJOR OUTER MEMBRANE PROTEIN P.IA"/>
    <property type="match status" value="1"/>
</dbReference>
<evidence type="ECO:0000313" key="13">
    <source>
        <dbReference type="Proteomes" id="UP000494119"/>
    </source>
</evidence>
<evidence type="ECO:0000256" key="4">
    <source>
        <dbReference type="ARBA" id="ARBA00022452"/>
    </source>
</evidence>
<keyword evidence="5" id="KW-0812">Transmembrane</keyword>
<dbReference type="InterPro" id="IPR001702">
    <property type="entry name" value="Porin_Gram-ve"/>
</dbReference>
<keyword evidence="4" id="KW-1134">Transmembrane beta strand</keyword>
<dbReference type="PRINTS" id="PR00184">
    <property type="entry name" value="NEISSPPORIN"/>
</dbReference>
<comment type="subcellular location">
    <subcellularLocation>
        <location evidence="1">Cell outer membrane</location>
        <topology evidence="1">Multi-pass membrane protein</topology>
    </subcellularLocation>
</comment>
<dbReference type="GO" id="GO:0046930">
    <property type="term" value="C:pore complex"/>
    <property type="evidence" value="ECO:0007669"/>
    <property type="project" value="UniProtKB-KW"/>
</dbReference>
<comment type="subunit">
    <text evidence="2">Homotrimer.</text>
</comment>
<evidence type="ECO:0000256" key="5">
    <source>
        <dbReference type="ARBA" id="ARBA00022692"/>
    </source>
</evidence>
<keyword evidence="13" id="KW-1185">Reference proteome</keyword>
<dbReference type="Pfam" id="PF13609">
    <property type="entry name" value="Porin_4"/>
    <property type="match status" value="1"/>
</dbReference>
<gene>
    <name evidence="12" type="ORF">LMG28688_01290</name>
</gene>
<dbReference type="GO" id="GO:0015288">
    <property type="term" value="F:porin activity"/>
    <property type="evidence" value="ECO:0007669"/>
    <property type="project" value="UniProtKB-KW"/>
</dbReference>
<dbReference type="GO" id="GO:0009279">
    <property type="term" value="C:cell outer membrane"/>
    <property type="evidence" value="ECO:0007669"/>
    <property type="project" value="UniProtKB-SubCell"/>
</dbReference>
<sequence length="381" mass="40222">MINIRLSVIPFALVCAINTAYGQSSVALYGVIDDSLQFVHNTTDNKGSDANFIGMAGGNLQGPRWGLKGAEDLGGGLRAIFQLESGFNPNTGRLNQGGRQFGRQAFVGLASDHWGTVTVGRQYDPVVDQVQQFTADNYWGSTFSTPSDVDNNDNSSRTNNAVKYTSQTYAGFQVEAMYAFGGVAGSTGSGQTWSGAASYSNGPFSLAAGYLRMDNAGSAASRNGSWSAGATSDGTFNSINLPYQSAMSIRIVSIAGQYVSGPFTAGLRYSNAQYKPDAFSTFSFTEHYDVGAGFVSYQLTAATLLGLGYTFTHASGNGPSASYNQVSLGADYSVSKRTDVYVVGAYQRASGTGATATVADYDYPSGSRSQEIASLGIRHRF</sequence>
<reference evidence="12 13" key="1">
    <citation type="submission" date="2020-04" db="EMBL/GenBank/DDBJ databases">
        <authorList>
            <person name="De Canck E."/>
        </authorList>
    </citation>
    <scope>NUCLEOTIDE SEQUENCE [LARGE SCALE GENOMIC DNA]</scope>
    <source>
        <strain evidence="12 13">LMG 28688</strain>
    </source>
</reference>
<keyword evidence="9" id="KW-0472">Membrane</keyword>
<evidence type="ECO:0000256" key="9">
    <source>
        <dbReference type="ARBA" id="ARBA00023136"/>
    </source>
</evidence>
<dbReference type="Proteomes" id="UP000494119">
    <property type="component" value="Unassembled WGS sequence"/>
</dbReference>
<proteinExistence type="predicted"/>
<evidence type="ECO:0000259" key="11">
    <source>
        <dbReference type="Pfam" id="PF13609"/>
    </source>
</evidence>
<evidence type="ECO:0000313" key="12">
    <source>
        <dbReference type="EMBL" id="CAB3781723.1"/>
    </source>
</evidence>
<dbReference type="PRINTS" id="PR00182">
    <property type="entry name" value="ECOLNEIPORIN"/>
</dbReference>